<feature type="transmembrane region" description="Helical" evidence="10">
    <location>
        <begin position="194"/>
        <end position="216"/>
    </location>
</feature>
<feature type="transmembrane region" description="Helical" evidence="10">
    <location>
        <begin position="320"/>
        <end position="348"/>
    </location>
</feature>
<dbReference type="InterPro" id="IPR050222">
    <property type="entry name" value="MATE_MdtK"/>
</dbReference>
<dbReference type="InterPro" id="IPR048279">
    <property type="entry name" value="MdtK-like"/>
</dbReference>
<gene>
    <name evidence="11" type="ORF">RGD00_21300</name>
</gene>
<dbReference type="PANTHER" id="PTHR43298">
    <property type="entry name" value="MULTIDRUG RESISTANCE PROTEIN NORM-RELATED"/>
    <property type="match status" value="1"/>
</dbReference>
<evidence type="ECO:0000256" key="3">
    <source>
        <dbReference type="ARBA" id="ARBA00022449"/>
    </source>
</evidence>
<evidence type="ECO:0000256" key="10">
    <source>
        <dbReference type="SAM" id="Phobius"/>
    </source>
</evidence>
<keyword evidence="6 10" id="KW-1133">Transmembrane helix</keyword>
<name>A0ABU1FE58_9RHOB</name>
<reference evidence="11 12" key="1">
    <citation type="submission" date="2023-09" db="EMBL/GenBank/DDBJ databases">
        <title>Xinfangfangia sedmenti sp. nov., isolated the sedment.</title>
        <authorList>
            <person name="Xu L."/>
        </authorList>
    </citation>
    <scope>NUCLEOTIDE SEQUENCE [LARGE SCALE GENOMIC DNA]</scope>
    <source>
        <strain evidence="11 12">LG-4</strain>
    </source>
</reference>
<keyword evidence="7" id="KW-0406">Ion transport</keyword>
<organism evidence="11 12">
    <name type="scientific">Ruixingdingia sedimenti</name>
    <dbReference type="NCBI Taxonomy" id="3073604"/>
    <lineage>
        <taxon>Bacteria</taxon>
        <taxon>Pseudomonadati</taxon>
        <taxon>Pseudomonadota</taxon>
        <taxon>Alphaproteobacteria</taxon>
        <taxon>Rhodobacterales</taxon>
        <taxon>Paracoccaceae</taxon>
        <taxon>Ruixingdingia</taxon>
    </lineage>
</organism>
<keyword evidence="4" id="KW-1003">Cell membrane</keyword>
<keyword evidence="5 10" id="KW-0812">Transmembrane</keyword>
<protein>
    <recommendedName>
        <fullName evidence="9">Multidrug-efflux transporter</fullName>
    </recommendedName>
</protein>
<evidence type="ECO:0000256" key="6">
    <source>
        <dbReference type="ARBA" id="ARBA00022989"/>
    </source>
</evidence>
<feature type="transmembrane region" description="Helical" evidence="10">
    <location>
        <begin position="368"/>
        <end position="386"/>
    </location>
</feature>
<feature type="transmembrane region" description="Helical" evidence="10">
    <location>
        <begin position="50"/>
        <end position="73"/>
    </location>
</feature>
<evidence type="ECO:0000256" key="9">
    <source>
        <dbReference type="ARBA" id="ARBA00031636"/>
    </source>
</evidence>
<evidence type="ECO:0000256" key="4">
    <source>
        <dbReference type="ARBA" id="ARBA00022475"/>
    </source>
</evidence>
<proteinExistence type="predicted"/>
<dbReference type="Pfam" id="PF01554">
    <property type="entry name" value="MatE"/>
    <property type="match status" value="2"/>
</dbReference>
<dbReference type="EMBL" id="JAVKPH010000049">
    <property type="protein sequence ID" value="MDR5655151.1"/>
    <property type="molecule type" value="Genomic_DNA"/>
</dbReference>
<keyword evidence="3" id="KW-0050">Antiport</keyword>
<keyword evidence="8 10" id="KW-0472">Membrane</keyword>
<dbReference type="PIRSF" id="PIRSF006603">
    <property type="entry name" value="DinF"/>
    <property type="match status" value="1"/>
</dbReference>
<dbReference type="NCBIfam" id="TIGR00797">
    <property type="entry name" value="matE"/>
    <property type="match status" value="1"/>
</dbReference>
<accession>A0ABU1FE58</accession>
<keyword evidence="2" id="KW-0813">Transport</keyword>
<feature type="transmembrane region" description="Helical" evidence="10">
    <location>
        <begin position="162"/>
        <end position="182"/>
    </location>
</feature>
<evidence type="ECO:0000256" key="8">
    <source>
        <dbReference type="ARBA" id="ARBA00023136"/>
    </source>
</evidence>
<feature type="transmembrane region" description="Helical" evidence="10">
    <location>
        <begin position="398"/>
        <end position="417"/>
    </location>
</feature>
<evidence type="ECO:0000256" key="2">
    <source>
        <dbReference type="ARBA" id="ARBA00022448"/>
    </source>
</evidence>
<dbReference type="Proteomes" id="UP001247754">
    <property type="component" value="Unassembled WGS sequence"/>
</dbReference>
<keyword evidence="12" id="KW-1185">Reference proteome</keyword>
<evidence type="ECO:0000313" key="11">
    <source>
        <dbReference type="EMBL" id="MDR5655151.1"/>
    </source>
</evidence>
<evidence type="ECO:0000313" key="12">
    <source>
        <dbReference type="Proteomes" id="UP001247754"/>
    </source>
</evidence>
<sequence>MTAAPIPRRIHARALLALGLPLAGSHVAQVLVHATDLVFLGWYAVDALAAAVLAAVVIFLLFMLGSGFGLAVMPLAAGALARGDVTRLRRDARMGIWLSAGFGLAAYPLFWWSAPLLRLLGQDAHLAALAQDYLRIAGLGLAPMLVVMTLKSVLAALERGQVALWVTLAAVGVNAGLNYVLIFGRWGVPELGLAGAAIGSVVVQVASLAVIALIAARDPRLRGAGLFRRIWRPDRAALVQVWRLGWPIGLTGLAEVGLFQASALMMGWVGTRELAAHGITLQATEIAFMVHLGLSNAATVRIGQADAQGDARALRDTAKVAMGLSVLFGAGVIVLYLAAPGLVVGAFVGPDDPQAPAILAHGRDFLRIAALFQLMDAAQVMALGFLRGIRDTRRPMLLASLSYWGVGIPAGYLLAFPAGLGGIGLWLGLLAGLTLAGTLLLTRFWRRAPR</sequence>
<evidence type="ECO:0000256" key="7">
    <source>
        <dbReference type="ARBA" id="ARBA00023065"/>
    </source>
</evidence>
<evidence type="ECO:0000256" key="5">
    <source>
        <dbReference type="ARBA" id="ARBA00022692"/>
    </source>
</evidence>
<comment type="caution">
    <text evidence="11">The sequence shown here is derived from an EMBL/GenBank/DDBJ whole genome shotgun (WGS) entry which is preliminary data.</text>
</comment>
<dbReference type="CDD" id="cd13131">
    <property type="entry name" value="MATE_NorM_like"/>
    <property type="match status" value="1"/>
</dbReference>
<feature type="transmembrane region" description="Helical" evidence="10">
    <location>
        <begin position="423"/>
        <end position="445"/>
    </location>
</feature>
<dbReference type="PANTHER" id="PTHR43298:SF2">
    <property type="entry name" value="FMN_FAD EXPORTER YEEO-RELATED"/>
    <property type="match status" value="1"/>
</dbReference>
<feature type="transmembrane region" description="Helical" evidence="10">
    <location>
        <begin position="133"/>
        <end position="150"/>
    </location>
</feature>
<dbReference type="InterPro" id="IPR002528">
    <property type="entry name" value="MATE_fam"/>
</dbReference>
<comment type="subcellular location">
    <subcellularLocation>
        <location evidence="1">Cell inner membrane</location>
        <topology evidence="1">Multi-pass membrane protein</topology>
    </subcellularLocation>
</comment>
<feature type="transmembrane region" description="Helical" evidence="10">
    <location>
        <begin position="94"/>
        <end position="113"/>
    </location>
</feature>
<evidence type="ECO:0000256" key="1">
    <source>
        <dbReference type="ARBA" id="ARBA00004429"/>
    </source>
</evidence>
<dbReference type="RefSeq" id="WP_310459261.1">
    <property type="nucleotide sequence ID" value="NZ_JAVKPH010000049.1"/>
</dbReference>